<sequence>MSQELFAAAQSGDADQIKTLLEAGADHAAADEAGETALMHAARNGHVAAVQLLIAAGADVNAKSPQGWTALAKAAYNGDTERGYVEVIEVLHEAGATLDERIFFGITPLMLAAGGGDAPVVEWLINNGADVLAANEGGRTARMMANDKFYVDVINLLNEAERQLGVQEDGSCSSTKSMVKPQVVNLMKPTTH</sequence>
<keyword evidence="5" id="KW-1185">Reference proteome</keyword>
<name>A0A106BNI6_THIDE</name>
<evidence type="ECO:0000256" key="3">
    <source>
        <dbReference type="PROSITE-ProRule" id="PRU00023"/>
    </source>
</evidence>
<dbReference type="Pfam" id="PF12796">
    <property type="entry name" value="Ank_2"/>
    <property type="match status" value="1"/>
</dbReference>
<dbReference type="PRINTS" id="PR01415">
    <property type="entry name" value="ANKYRIN"/>
</dbReference>
<dbReference type="InterPro" id="IPR050745">
    <property type="entry name" value="Multifunctional_regulatory"/>
</dbReference>
<evidence type="ECO:0000256" key="2">
    <source>
        <dbReference type="ARBA" id="ARBA00023043"/>
    </source>
</evidence>
<evidence type="ECO:0000313" key="4">
    <source>
        <dbReference type="EMBL" id="KVW95458.1"/>
    </source>
</evidence>
<dbReference type="AlphaFoldDB" id="A0A106BNI6"/>
<dbReference type="PROSITE" id="PS50088">
    <property type="entry name" value="ANK_REPEAT"/>
    <property type="match status" value="3"/>
</dbReference>
<dbReference type="Pfam" id="PF00023">
    <property type="entry name" value="Ank"/>
    <property type="match status" value="1"/>
</dbReference>
<feature type="repeat" description="ANK" evidence="3">
    <location>
        <begin position="104"/>
        <end position="136"/>
    </location>
</feature>
<dbReference type="InterPro" id="IPR002110">
    <property type="entry name" value="Ankyrin_rpt"/>
</dbReference>
<protein>
    <submittedName>
        <fullName evidence="4">Uncharacterized protein</fullName>
    </submittedName>
</protein>
<dbReference type="SUPFAM" id="SSF48403">
    <property type="entry name" value="Ankyrin repeat"/>
    <property type="match status" value="1"/>
</dbReference>
<proteinExistence type="predicted"/>
<evidence type="ECO:0000256" key="1">
    <source>
        <dbReference type="ARBA" id="ARBA00022737"/>
    </source>
</evidence>
<dbReference type="PATRIC" id="fig|36861.3.peg.1610"/>
<reference evidence="4 5" key="1">
    <citation type="journal article" date="2015" name="Appl. Environ. Microbiol.">
        <title>Aerobic and Anaerobic Thiosulfate Oxidation by a Cold-Adapted, Subglacial Chemoautotroph.</title>
        <authorList>
            <person name="Harrold Z.R."/>
            <person name="Skidmore M.L."/>
            <person name="Hamilton T.L."/>
            <person name="Desch L."/>
            <person name="Amada K."/>
            <person name="van Gelder W."/>
            <person name="Glover K."/>
            <person name="Roden E.E."/>
            <person name="Boyd E.S."/>
        </authorList>
    </citation>
    <scope>NUCLEOTIDE SEQUENCE [LARGE SCALE GENOMIC DNA]</scope>
    <source>
        <strain evidence="4 5">RG</strain>
    </source>
</reference>
<feature type="repeat" description="ANK" evidence="3">
    <location>
        <begin position="1"/>
        <end position="32"/>
    </location>
</feature>
<dbReference type="SMART" id="SM00248">
    <property type="entry name" value="ANK"/>
    <property type="match status" value="4"/>
</dbReference>
<dbReference type="Gene3D" id="1.25.40.20">
    <property type="entry name" value="Ankyrin repeat-containing domain"/>
    <property type="match status" value="1"/>
</dbReference>
<accession>A0A106BNI6</accession>
<dbReference type="STRING" id="1123392.GCA_000376425_02147"/>
<dbReference type="PANTHER" id="PTHR24189:SF50">
    <property type="entry name" value="ANKYRIN REPEAT AND SOCS BOX PROTEIN 2"/>
    <property type="match status" value="1"/>
</dbReference>
<dbReference type="OrthoDB" id="198309at2"/>
<dbReference type="Proteomes" id="UP000064243">
    <property type="component" value="Unassembled WGS sequence"/>
</dbReference>
<evidence type="ECO:0000313" key="5">
    <source>
        <dbReference type="Proteomes" id="UP000064243"/>
    </source>
</evidence>
<dbReference type="InterPro" id="IPR036770">
    <property type="entry name" value="Ankyrin_rpt-contain_sf"/>
</dbReference>
<gene>
    <name evidence="4" type="ORF">ABW22_09755</name>
</gene>
<dbReference type="PROSITE" id="PS50297">
    <property type="entry name" value="ANK_REP_REGION"/>
    <property type="match status" value="2"/>
</dbReference>
<keyword evidence="2 3" id="KW-0040">ANK repeat</keyword>
<keyword evidence="1" id="KW-0677">Repeat</keyword>
<dbReference type="EMBL" id="LDUG01000025">
    <property type="protein sequence ID" value="KVW95458.1"/>
    <property type="molecule type" value="Genomic_DNA"/>
</dbReference>
<dbReference type="PANTHER" id="PTHR24189">
    <property type="entry name" value="MYOTROPHIN"/>
    <property type="match status" value="1"/>
</dbReference>
<comment type="caution">
    <text evidence="4">The sequence shown here is derived from an EMBL/GenBank/DDBJ whole genome shotgun (WGS) entry which is preliminary data.</text>
</comment>
<dbReference type="RefSeq" id="WP_059755609.1">
    <property type="nucleotide sequence ID" value="NZ_LDUG01000025.1"/>
</dbReference>
<feature type="repeat" description="ANK" evidence="3">
    <location>
        <begin position="33"/>
        <end position="65"/>
    </location>
</feature>
<organism evidence="4 5">
    <name type="scientific">Thiobacillus denitrificans</name>
    <dbReference type="NCBI Taxonomy" id="36861"/>
    <lineage>
        <taxon>Bacteria</taxon>
        <taxon>Pseudomonadati</taxon>
        <taxon>Pseudomonadota</taxon>
        <taxon>Betaproteobacteria</taxon>
        <taxon>Nitrosomonadales</taxon>
        <taxon>Thiobacillaceae</taxon>
        <taxon>Thiobacillus</taxon>
    </lineage>
</organism>